<comment type="caution">
    <text evidence="1">The sequence shown here is derived from an EMBL/GenBank/DDBJ whole genome shotgun (WGS) entry which is preliminary data.</text>
</comment>
<gene>
    <name evidence="1" type="ORF">QT711_18180</name>
</gene>
<organism evidence="1 2">
    <name type="scientific">Sporosarcina saromensis</name>
    <dbReference type="NCBI Taxonomy" id="359365"/>
    <lineage>
        <taxon>Bacteria</taxon>
        <taxon>Bacillati</taxon>
        <taxon>Bacillota</taxon>
        <taxon>Bacilli</taxon>
        <taxon>Bacillales</taxon>
        <taxon>Caryophanaceae</taxon>
        <taxon>Sporosarcina</taxon>
    </lineage>
</organism>
<dbReference type="RefSeq" id="WP_317946647.1">
    <property type="nucleotide sequence ID" value="NZ_JAUBDI010000029.1"/>
</dbReference>
<keyword evidence="2" id="KW-1185">Reference proteome</keyword>
<proteinExistence type="predicted"/>
<name>A0ABU4GDM3_9BACL</name>
<sequence>MYKTLVREVAAMKPGTKSLTKDVKWCIDEKVYIVKNVPYSILPAEENEYFEMDVSIRLTMIRDLMYMNEIPSVIDYNVVRDFEV</sequence>
<reference evidence="1 2" key="1">
    <citation type="submission" date="2023-06" db="EMBL/GenBank/DDBJ databases">
        <title>Sporosarcina sp. nov., isolated from Korean traditional fermented seafood 'Jeotgal'.</title>
        <authorList>
            <person name="Yang A.I."/>
            <person name="Shin N.-R."/>
        </authorList>
    </citation>
    <scope>NUCLEOTIDE SEQUENCE [LARGE SCALE GENOMIC DNA]</scope>
    <source>
        <strain evidence="1 2">KCTC13119</strain>
    </source>
</reference>
<evidence type="ECO:0000313" key="1">
    <source>
        <dbReference type="EMBL" id="MDW0115093.1"/>
    </source>
</evidence>
<accession>A0ABU4GDM3</accession>
<dbReference type="EMBL" id="JAUBDI010000029">
    <property type="protein sequence ID" value="MDW0115093.1"/>
    <property type="molecule type" value="Genomic_DNA"/>
</dbReference>
<protein>
    <submittedName>
        <fullName evidence="1">Uncharacterized protein</fullName>
    </submittedName>
</protein>
<dbReference type="Proteomes" id="UP001282284">
    <property type="component" value="Unassembled WGS sequence"/>
</dbReference>
<evidence type="ECO:0000313" key="2">
    <source>
        <dbReference type="Proteomes" id="UP001282284"/>
    </source>
</evidence>